<dbReference type="PROSITE" id="PS50995">
    <property type="entry name" value="HTH_MARR_2"/>
    <property type="match status" value="1"/>
</dbReference>
<dbReference type="EMBL" id="CP047166">
    <property type="protein sequence ID" value="QRF67536.1"/>
    <property type="molecule type" value="Genomic_DNA"/>
</dbReference>
<sequence>MAERDKRLKEELAQAGISEDSSQAALDIDAVLQVWRRKIFKRELGHRALAELGLPVDLPQLDVLMAVRAPDNEFRDEEPRETMVSTVAQRLNIDPSRASRMTSDLIARGLLCRAVSQADARRTVLELTEKGERVVEAVRTYKFLTMGSYLQGWTAEEIRTFLPLLERFSAWSETAAHPSEEVADEIAKLRESIADLGVSDRNETAG</sequence>
<name>A0ABX7FAG1_9RHOB</name>
<dbReference type="SUPFAM" id="SSF46785">
    <property type="entry name" value="Winged helix' DNA-binding domain"/>
    <property type="match status" value="1"/>
</dbReference>
<evidence type="ECO:0000313" key="2">
    <source>
        <dbReference type="EMBL" id="QRF67536.1"/>
    </source>
</evidence>
<dbReference type="PANTHER" id="PTHR33164">
    <property type="entry name" value="TRANSCRIPTIONAL REGULATOR, MARR FAMILY"/>
    <property type="match status" value="1"/>
</dbReference>
<dbReference type="PANTHER" id="PTHR33164:SF94">
    <property type="entry name" value="TRANSCRIPTIONAL REGULATORY PROTEIN-RELATED"/>
    <property type="match status" value="1"/>
</dbReference>
<organism evidence="2 3">
    <name type="scientific">Ponticoccus alexandrii</name>
    <dbReference type="NCBI Taxonomy" id="1943633"/>
    <lineage>
        <taxon>Bacteria</taxon>
        <taxon>Pseudomonadati</taxon>
        <taxon>Pseudomonadota</taxon>
        <taxon>Alphaproteobacteria</taxon>
        <taxon>Rhodobacterales</taxon>
        <taxon>Roseobacteraceae</taxon>
        <taxon>Ponticoccus</taxon>
    </lineage>
</organism>
<dbReference type="Proteomes" id="UP000596387">
    <property type="component" value="Chromosome"/>
</dbReference>
<evidence type="ECO:0000313" key="3">
    <source>
        <dbReference type="Proteomes" id="UP000596387"/>
    </source>
</evidence>
<dbReference type="RefSeq" id="WP_023849935.1">
    <property type="nucleotide sequence ID" value="NZ_CP047166.1"/>
</dbReference>
<feature type="domain" description="HTH marR-type" evidence="1">
    <location>
        <begin position="5"/>
        <end position="170"/>
    </location>
</feature>
<keyword evidence="3" id="KW-1185">Reference proteome</keyword>
<dbReference type="InterPro" id="IPR039422">
    <property type="entry name" value="MarR/SlyA-like"/>
</dbReference>
<dbReference type="InterPro" id="IPR036390">
    <property type="entry name" value="WH_DNA-bd_sf"/>
</dbReference>
<dbReference type="Gene3D" id="1.10.10.10">
    <property type="entry name" value="Winged helix-like DNA-binding domain superfamily/Winged helix DNA-binding domain"/>
    <property type="match status" value="1"/>
</dbReference>
<dbReference type="InterPro" id="IPR036388">
    <property type="entry name" value="WH-like_DNA-bd_sf"/>
</dbReference>
<reference evidence="2 3" key="1">
    <citation type="submission" date="2019-12" db="EMBL/GenBank/DDBJ databases">
        <title>Complete Genome Sequence of a Quorum-Sensing Bacterium,Rhodobacteraceae bacterium C31, Isolated from a marine microalgae symbiotic bacteria.</title>
        <authorList>
            <person name="Zhang Y."/>
        </authorList>
    </citation>
    <scope>NUCLEOTIDE SEQUENCE [LARGE SCALE GENOMIC DNA]</scope>
    <source>
        <strain evidence="2 3">C31</strain>
    </source>
</reference>
<accession>A0ABX7FAG1</accession>
<dbReference type="InterPro" id="IPR000835">
    <property type="entry name" value="HTH_MarR-typ"/>
</dbReference>
<gene>
    <name evidence="2" type="ORF">GQA70_15190</name>
</gene>
<dbReference type="PRINTS" id="PR00598">
    <property type="entry name" value="HTHMARR"/>
</dbReference>
<proteinExistence type="predicted"/>
<dbReference type="SMART" id="SM00347">
    <property type="entry name" value="HTH_MARR"/>
    <property type="match status" value="1"/>
</dbReference>
<evidence type="ECO:0000259" key="1">
    <source>
        <dbReference type="PROSITE" id="PS50995"/>
    </source>
</evidence>
<protein>
    <submittedName>
        <fullName evidence="2">MarR family transcriptional regulator</fullName>
    </submittedName>
</protein>